<name>A0A563TZX4_9SPHI</name>
<accession>A0A563TZX4</accession>
<dbReference type="AlphaFoldDB" id="A0A563TZX4"/>
<evidence type="ECO:0008006" key="3">
    <source>
        <dbReference type="Google" id="ProtNLM"/>
    </source>
</evidence>
<comment type="caution">
    <text evidence="1">The sequence shown here is derived from an EMBL/GenBank/DDBJ whole genome shotgun (WGS) entry which is preliminary data.</text>
</comment>
<keyword evidence="2" id="KW-1185">Reference proteome</keyword>
<dbReference type="InterPro" id="IPR011990">
    <property type="entry name" value="TPR-like_helical_dom_sf"/>
</dbReference>
<dbReference type="EMBL" id="VOEI01000005">
    <property type="protein sequence ID" value="TWR24926.1"/>
    <property type="molecule type" value="Genomic_DNA"/>
</dbReference>
<dbReference type="Proteomes" id="UP000318010">
    <property type="component" value="Unassembled WGS sequence"/>
</dbReference>
<sequence>MLLGSNTTSPGVNHVLRTDFIVQLISQSKYAEAYQLLKAEPTDKPTTHYNLALCFYWTGNYREALIYLDKAQMFLPAGTIRSKQLIDEFYKNLRDKQNQLNDHQTAITDQYLHAFPEMVADGIIRLKTDCWLQLKEFAIVVETATPIAYKQYRNITEALTTAKEKLKK</sequence>
<dbReference type="SUPFAM" id="SSF48452">
    <property type="entry name" value="TPR-like"/>
    <property type="match status" value="1"/>
</dbReference>
<evidence type="ECO:0000313" key="2">
    <source>
        <dbReference type="Proteomes" id="UP000318010"/>
    </source>
</evidence>
<dbReference type="Gene3D" id="1.25.40.10">
    <property type="entry name" value="Tetratricopeptide repeat domain"/>
    <property type="match status" value="1"/>
</dbReference>
<dbReference type="OrthoDB" id="796284at2"/>
<organism evidence="1 2">
    <name type="scientific">Mucilaginibacter achroorhodeus</name>
    <dbReference type="NCBI Taxonomy" id="2599294"/>
    <lineage>
        <taxon>Bacteria</taxon>
        <taxon>Pseudomonadati</taxon>
        <taxon>Bacteroidota</taxon>
        <taxon>Sphingobacteriia</taxon>
        <taxon>Sphingobacteriales</taxon>
        <taxon>Sphingobacteriaceae</taxon>
        <taxon>Mucilaginibacter</taxon>
    </lineage>
</organism>
<evidence type="ECO:0000313" key="1">
    <source>
        <dbReference type="EMBL" id="TWR24926.1"/>
    </source>
</evidence>
<dbReference type="RefSeq" id="WP_146272338.1">
    <property type="nucleotide sequence ID" value="NZ_VOEI01000005.1"/>
</dbReference>
<gene>
    <name evidence="1" type="ORF">FPZ42_14300</name>
</gene>
<proteinExistence type="predicted"/>
<reference evidence="1 2" key="1">
    <citation type="submission" date="2019-07" db="EMBL/GenBank/DDBJ databases">
        <authorList>
            <person name="Kim J."/>
        </authorList>
    </citation>
    <scope>NUCLEOTIDE SEQUENCE [LARGE SCALE GENOMIC DNA]</scope>
    <source>
        <strain evidence="1 2">MJ1a</strain>
    </source>
</reference>
<protein>
    <recommendedName>
        <fullName evidence="3">Tetratricopeptide repeat protein</fullName>
    </recommendedName>
</protein>